<evidence type="ECO:0000313" key="3">
    <source>
        <dbReference type="EMBL" id="CAF5125690.1"/>
    </source>
</evidence>
<evidence type="ECO:0000256" key="1">
    <source>
        <dbReference type="ARBA" id="ARBA00023002"/>
    </source>
</evidence>
<evidence type="ECO:0000313" key="2">
    <source>
        <dbReference type="EMBL" id="CAF5055437.1"/>
    </source>
</evidence>
<reference evidence="3" key="1">
    <citation type="submission" date="2021-02" db="EMBL/GenBank/DDBJ databases">
        <authorList>
            <person name="Nowell W R."/>
        </authorList>
    </citation>
    <scope>NUCLEOTIDE SEQUENCE</scope>
</reference>
<sequence length="305" mass="35426">MMDWDDWVESTYGKNQWKSSKRSSPLIWRELMERGGRGTLVGDLDDFQEYAQCYYGTILDHFMTNSSALFRLIAEENIQQYTQDIALKKQFIEQTLNPYHVCIVGAHHPCAYELFPELLSSKLFPNRDIFLRLTTNDPSKLSSLEAMAMEIEDLACKQFHSVETLLQNNDITFENTDLIIVIDDYFFEEKQKYFDSLVAEKTRLNKTYDEANLFEDERPPFEPERMKYDMKSAYQYYKTLASQVQSNIKSTCHILIACSNSTMIATQAFIKTMNSIPTNNIIGLARTVENQAKARIGKKLNVDIR</sequence>
<keyword evidence="1" id="KW-0560">Oxidoreductase</keyword>
<evidence type="ECO:0000313" key="4">
    <source>
        <dbReference type="Proteomes" id="UP000681720"/>
    </source>
</evidence>
<dbReference type="Proteomes" id="UP000681967">
    <property type="component" value="Unassembled WGS sequence"/>
</dbReference>
<feature type="non-terminal residue" evidence="3">
    <location>
        <position position="1"/>
    </location>
</feature>
<dbReference type="EMBL" id="CAJOBH010227074">
    <property type="protein sequence ID" value="CAF5055437.1"/>
    <property type="molecule type" value="Genomic_DNA"/>
</dbReference>
<dbReference type="Proteomes" id="UP000681720">
    <property type="component" value="Unassembled WGS sequence"/>
</dbReference>
<comment type="caution">
    <text evidence="3">The sequence shown here is derived from an EMBL/GenBank/DDBJ whole genome shotgun (WGS) entry which is preliminary data.</text>
</comment>
<dbReference type="InterPro" id="IPR010945">
    <property type="entry name" value="Malate_DH_type2"/>
</dbReference>
<dbReference type="Gene3D" id="3.40.50.720">
    <property type="entry name" value="NAD(P)-binding Rossmann-like Domain"/>
    <property type="match status" value="1"/>
</dbReference>
<dbReference type="AlphaFoldDB" id="A0A8S3FJF3"/>
<protein>
    <submittedName>
        <fullName evidence="3">Uncharacterized protein</fullName>
    </submittedName>
</protein>
<organism evidence="3 4">
    <name type="scientific">Rotaria magnacalcarata</name>
    <dbReference type="NCBI Taxonomy" id="392030"/>
    <lineage>
        <taxon>Eukaryota</taxon>
        <taxon>Metazoa</taxon>
        <taxon>Spiralia</taxon>
        <taxon>Gnathifera</taxon>
        <taxon>Rotifera</taxon>
        <taxon>Eurotatoria</taxon>
        <taxon>Bdelloidea</taxon>
        <taxon>Philodinida</taxon>
        <taxon>Philodinidae</taxon>
        <taxon>Rotaria</taxon>
    </lineage>
</organism>
<dbReference type="GO" id="GO:0006108">
    <property type="term" value="P:malate metabolic process"/>
    <property type="evidence" value="ECO:0007669"/>
    <property type="project" value="InterPro"/>
</dbReference>
<dbReference type="EMBL" id="CAJOBJ010267796">
    <property type="protein sequence ID" value="CAF5125690.1"/>
    <property type="molecule type" value="Genomic_DNA"/>
</dbReference>
<dbReference type="PANTHER" id="PTHR23382">
    <property type="entry name" value="MALATE DEHYDROGENASE"/>
    <property type="match status" value="1"/>
</dbReference>
<dbReference type="GO" id="GO:0016615">
    <property type="term" value="F:malate dehydrogenase activity"/>
    <property type="evidence" value="ECO:0007669"/>
    <property type="project" value="InterPro"/>
</dbReference>
<gene>
    <name evidence="2" type="ORF">BYL167_LOCUS58609</name>
    <name evidence="3" type="ORF">GIL414_LOCUS63781</name>
</gene>
<proteinExistence type="predicted"/>
<name>A0A8S3FJF3_9BILA</name>
<accession>A0A8S3FJF3</accession>